<protein>
    <submittedName>
        <fullName evidence="2">Uncharacterized protein</fullName>
    </submittedName>
</protein>
<feature type="non-terminal residue" evidence="2">
    <location>
        <position position="24"/>
    </location>
</feature>
<organism evidence="2">
    <name type="scientific">uncultured Rubrobacteraceae bacterium</name>
    <dbReference type="NCBI Taxonomy" id="349277"/>
    <lineage>
        <taxon>Bacteria</taxon>
        <taxon>Bacillati</taxon>
        <taxon>Actinomycetota</taxon>
        <taxon>Rubrobacteria</taxon>
        <taxon>Rubrobacterales</taxon>
        <taxon>Rubrobacteraceae</taxon>
        <taxon>environmental samples</taxon>
    </lineage>
</organism>
<proteinExistence type="predicted"/>
<gene>
    <name evidence="2" type="ORF">AVDCRST_MAG05-2656</name>
</gene>
<sequence length="24" mass="2322">PTPSATPTSSSSGSRGSRGGCRMP</sequence>
<dbReference type="EMBL" id="CADCVM010000292">
    <property type="protein sequence ID" value="CAA9504707.1"/>
    <property type="molecule type" value="Genomic_DNA"/>
</dbReference>
<evidence type="ECO:0000313" key="2">
    <source>
        <dbReference type="EMBL" id="CAA9504707.1"/>
    </source>
</evidence>
<accession>A0A6J4ST84</accession>
<reference evidence="2" key="1">
    <citation type="submission" date="2020-02" db="EMBL/GenBank/DDBJ databases">
        <authorList>
            <person name="Meier V. D."/>
        </authorList>
    </citation>
    <scope>NUCLEOTIDE SEQUENCE</scope>
    <source>
        <strain evidence="2">AVDCRST_MAG05</strain>
    </source>
</reference>
<dbReference type="AlphaFoldDB" id="A0A6J4ST84"/>
<name>A0A6J4ST84_9ACTN</name>
<feature type="non-terminal residue" evidence="2">
    <location>
        <position position="1"/>
    </location>
</feature>
<evidence type="ECO:0000256" key="1">
    <source>
        <dbReference type="SAM" id="MobiDB-lite"/>
    </source>
</evidence>
<feature type="region of interest" description="Disordered" evidence="1">
    <location>
        <begin position="1"/>
        <end position="24"/>
    </location>
</feature>